<comment type="caution">
    <text evidence="1">The sequence shown here is derived from an EMBL/GenBank/DDBJ whole genome shotgun (WGS) entry which is preliminary data.</text>
</comment>
<dbReference type="AlphaFoldDB" id="A0A0F5MQB2"/>
<feature type="non-terminal residue" evidence="1">
    <location>
        <position position="1"/>
    </location>
</feature>
<dbReference type="Proteomes" id="UP000033358">
    <property type="component" value="Unassembled WGS sequence"/>
</dbReference>
<dbReference type="EMBL" id="JYHA01000115">
    <property type="protein sequence ID" value="KKB96222.1"/>
    <property type="molecule type" value="Genomic_DNA"/>
</dbReference>
<reference evidence="1 2" key="1">
    <citation type="submission" date="2015-02" db="EMBL/GenBank/DDBJ databases">
        <title>Single cell genomics of a rare environmental alphaproteobacterium provides unique insights into Rickettsiaceae evolution.</title>
        <authorList>
            <person name="Martijn J."/>
            <person name="Schulz F."/>
            <person name="Zaremba-Niedzwiedzka K."/>
            <person name="Viklund J."/>
            <person name="Stepanauskas R."/>
            <person name="Andersson S.G.E."/>
            <person name="Horn M."/>
            <person name="Guy L."/>
            <person name="Ettema T.J.G."/>
        </authorList>
    </citation>
    <scope>NUCLEOTIDE SEQUENCE [LARGE SCALE GENOMIC DNA]</scope>
    <source>
        <strain evidence="1 2">SCGC AAA041-L04</strain>
    </source>
</reference>
<evidence type="ECO:0000313" key="2">
    <source>
        <dbReference type="Proteomes" id="UP000033358"/>
    </source>
</evidence>
<keyword evidence="2" id="KW-1185">Reference proteome</keyword>
<evidence type="ECO:0000313" key="1">
    <source>
        <dbReference type="EMBL" id="KKB96222.1"/>
    </source>
</evidence>
<gene>
    <name evidence="1" type="ORF">SZ25_00693</name>
</gene>
<protein>
    <submittedName>
        <fullName evidence="1">Uncharacterized protein</fullName>
    </submittedName>
</protein>
<accession>A0A0F5MQB2</accession>
<sequence length="161" mass="18872">NNMAYFISFCKSYFLTTPYDLEELFYDECTSLECFAAKEVLSPISTELRSVSAGDISIFRVYDIEFDDIESDTYKINRLNTSKWGHAGIITDIYLNESCFEWLSYNRDVTKIEGLGLAKQCLNNYKDRKYMFFSLNNNHNYDYDINNIEVYPNGVVNFFVD</sequence>
<proteinExistence type="predicted"/>
<name>A0A0F5MQB2_9RICK</name>
<organism evidence="1 2">
    <name type="scientific">Candidatus Arcanibacter lacustris</name>
    <dbReference type="NCBI Taxonomy" id="1607817"/>
    <lineage>
        <taxon>Bacteria</taxon>
        <taxon>Pseudomonadati</taxon>
        <taxon>Pseudomonadota</taxon>
        <taxon>Alphaproteobacteria</taxon>
        <taxon>Rickettsiales</taxon>
        <taxon>Candidatus Arcanibacter</taxon>
    </lineage>
</organism>